<dbReference type="Proteomes" id="UP000027180">
    <property type="component" value="Plasmid pRetIE4771b"/>
</dbReference>
<dbReference type="HOGENOM" id="CLU_3083981_0_0_5"/>
<proteinExistence type="predicted"/>
<reference evidence="1 2" key="1">
    <citation type="submission" date="2013-12" db="EMBL/GenBank/DDBJ databases">
        <title>Complete genome sequence of Rhizobium etli bv. mimosae IE4771.</title>
        <authorList>
            <person name="Bustos P."/>
            <person name="Santamaria R.I."/>
            <person name="Lozano L."/>
            <person name="Ormeno-Orrillo E."/>
            <person name="Rogel M.A."/>
            <person name="Romero D."/>
            <person name="Cevallos M.A."/>
            <person name="Martinez-Romero E."/>
            <person name="Gonzalez V."/>
        </authorList>
    </citation>
    <scope>NUCLEOTIDE SEQUENCE [LARGE SCALE GENOMIC DNA]</scope>
    <source>
        <strain evidence="1 2">IE4771</strain>
        <plasmid evidence="2">Plasmid pRetIE4771b</plasmid>
    </source>
</reference>
<dbReference type="EMBL" id="CP006988">
    <property type="protein sequence ID" value="AIC29839.1"/>
    <property type="molecule type" value="Genomic_DNA"/>
</dbReference>
<keyword evidence="1" id="KW-0614">Plasmid</keyword>
<dbReference type="KEGG" id="rei:IE4771_PB00108"/>
<protein>
    <submittedName>
        <fullName evidence="1">Uncharacterized protein</fullName>
    </submittedName>
</protein>
<gene>
    <name evidence="1" type="ORF">IE4771_PB00108</name>
</gene>
<dbReference type="AlphaFoldDB" id="A0A060I7V9"/>
<evidence type="ECO:0000313" key="2">
    <source>
        <dbReference type="Proteomes" id="UP000027180"/>
    </source>
</evidence>
<evidence type="ECO:0000313" key="1">
    <source>
        <dbReference type="EMBL" id="AIC29839.1"/>
    </source>
</evidence>
<organism evidence="1 2">
    <name type="scientific">Rhizobium etli bv. mimosae str. IE4771</name>
    <dbReference type="NCBI Taxonomy" id="1432050"/>
    <lineage>
        <taxon>Bacteria</taxon>
        <taxon>Pseudomonadati</taxon>
        <taxon>Pseudomonadota</taxon>
        <taxon>Alphaproteobacteria</taxon>
        <taxon>Hyphomicrobiales</taxon>
        <taxon>Rhizobiaceae</taxon>
        <taxon>Rhizobium/Agrobacterium group</taxon>
        <taxon>Rhizobium</taxon>
    </lineage>
</organism>
<geneLocation type="plasmid" evidence="1 2">
    <name>pRetIE4771b</name>
</geneLocation>
<accession>A0A060I7V9</accession>
<name>A0A060I7V9_RHIET</name>
<sequence>MLQVYSAWISIAGRVEIIRVLDDDEMRKGFILLAVDALRPSATLRAAARSTT</sequence>